<keyword evidence="2" id="KW-1185">Reference proteome</keyword>
<reference evidence="1 2" key="1">
    <citation type="submission" date="2024-02" db="EMBL/GenBank/DDBJ databases">
        <authorList>
            <person name="Chen Y."/>
            <person name="Shah S."/>
            <person name="Dougan E. K."/>
            <person name="Thang M."/>
            <person name="Chan C."/>
        </authorList>
    </citation>
    <scope>NUCLEOTIDE SEQUENCE [LARGE SCALE GENOMIC DNA]</scope>
</reference>
<dbReference type="EMBL" id="CAXAMN010013224">
    <property type="protein sequence ID" value="CAK9040172.1"/>
    <property type="molecule type" value="Genomic_DNA"/>
</dbReference>
<protein>
    <submittedName>
        <fullName evidence="1">Uncharacterized protein</fullName>
    </submittedName>
</protein>
<sequence>MTITRTKDGVPGWNGDPASWLEFRQFVASTKFEARYTCGPKIAAELTGAARTAIMGKKSSWLSEEQGTETLLQHLQKTIGEPALPEAQEAEEDEQVSILPDAVLGWMLLEKSGLDTMEKSIIQGEVKGNFTLAGIENALRAHWADDAIKKRDGEGRHSSLFQGEEDDEEYEMPLDEADAFYEGWTEREKAWYQEAKEDEQHAWLQMQEQNAP</sequence>
<proteinExistence type="predicted"/>
<name>A0ABP0LNB4_9DINO</name>
<evidence type="ECO:0000313" key="2">
    <source>
        <dbReference type="Proteomes" id="UP001642484"/>
    </source>
</evidence>
<dbReference type="Proteomes" id="UP001642484">
    <property type="component" value="Unassembled WGS sequence"/>
</dbReference>
<organism evidence="1 2">
    <name type="scientific">Durusdinium trenchii</name>
    <dbReference type="NCBI Taxonomy" id="1381693"/>
    <lineage>
        <taxon>Eukaryota</taxon>
        <taxon>Sar</taxon>
        <taxon>Alveolata</taxon>
        <taxon>Dinophyceae</taxon>
        <taxon>Suessiales</taxon>
        <taxon>Symbiodiniaceae</taxon>
        <taxon>Durusdinium</taxon>
    </lineage>
</organism>
<evidence type="ECO:0000313" key="1">
    <source>
        <dbReference type="EMBL" id="CAK9040172.1"/>
    </source>
</evidence>
<gene>
    <name evidence="1" type="ORF">CCMP2556_LOCUS21670</name>
</gene>
<accession>A0ABP0LNB4</accession>
<comment type="caution">
    <text evidence="1">The sequence shown here is derived from an EMBL/GenBank/DDBJ whole genome shotgun (WGS) entry which is preliminary data.</text>
</comment>